<name>A0A9Q0NB61_9DIPT</name>
<evidence type="ECO:0000313" key="2">
    <source>
        <dbReference type="Proteomes" id="UP001151699"/>
    </source>
</evidence>
<gene>
    <name evidence="1" type="ORF">Bhyg_01935</name>
</gene>
<protein>
    <submittedName>
        <fullName evidence="1">Uncharacterized protein</fullName>
    </submittedName>
</protein>
<sequence>MRSLTSCCVAQPSLLNDRLTDECNVLTTEILDETLLSVSDTNESSNVIALDTSALEPQTDNMTTEQLNEEPSTFHGETNNCKVSDAQYLERRFLYEIETSNESTSSLNGSPSTTPLVEEEKEISAHKLSADWFIANFEFLELTRKKENGKMRCFIHCKICREFENVAKSHSKNGSVPLSNGIRVDSQEKLHRIVTHMEGKSHEEAAKAKIYNDLWNQRSESHV</sequence>
<reference evidence="1" key="1">
    <citation type="submission" date="2022-07" db="EMBL/GenBank/DDBJ databases">
        <authorList>
            <person name="Trinca V."/>
            <person name="Uliana J.V.C."/>
            <person name="Torres T.T."/>
            <person name="Ward R.J."/>
            <person name="Monesi N."/>
        </authorList>
    </citation>
    <scope>NUCLEOTIDE SEQUENCE</scope>
    <source>
        <strain evidence="1">HSMRA1968</strain>
        <tissue evidence="1">Whole embryos</tissue>
    </source>
</reference>
<dbReference type="AlphaFoldDB" id="A0A9Q0NB61"/>
<evidence type="ECO:0000313" key="1">
    <source>
        <dbReference type="EMBL" id="KAJ6646722.1"/>
    </source>
</evidence>
<organism evidence="1 2">
    <name type="scientific">Pseudolycoriella hygida</name>
    <dbReference type="NCBI Taxonomy" id="35572"/>
    <lineage>
        <taxon>Eukaryota</taxon>
        <taxon>Metazoa</taxon>
        <taxon>Ecdysozoa</taxon>
        <taxon>Arthropoda</taxon>
        <taxon>Hexapoda</taxon>
        <taxon>Insecta</taxon>
        <taxon>Pterygota</taxon>
        <taxon>Neoptera</taxon>
        <taxon>Endopterygota</taxon>
        <taxon>Diptera</taxon>
        <taxon>Nematocera</taxon>
        <taxon>Sciaroidea</taxon>
        <taxon>Sciaridae</taxon>
        <taxon>Pseudolycoriella</taxon>
    </lineage>
</organism>
<comment type="caution">
    <text evidence="1">The sequence shown here is derived from an EMBL/GenBank/DDBJ whole genome shotgun (WGS) entry which is preliminary data.</text>
</comment>
<dbReference type="OrthoDB" id="6597828at2759"/>
<accession>A0A9Q0NB61</accession>
<proteinExistence type="predicted"/>
<dbReference type="Proteomes" id="UP001151699">
    <property type="component" value="Chromosome A"/>
</dbReference>
<keyword evidence="2" id="KW-1185">Reference proteome</keyword>
<dbReference type="EMBL" id="WJQU01000001">
    <property type="protein sequence ID" value="KAJ6646722.1"/>
    <property type="molecule type" value="Genomic_DNA"/>
</dbReference>